<reference evidence="2" key="1">
    <citation type="submission" date="2015-07" db="EMBL/GenBank/DDBJ databases">
        <title>Transcriptome Assembly of Anthurium amnicola.</title>
        <authorList>
            <person name="Suzuki J."/>
        </authorList>
    </citation>
    <scope>NUCLEOTIDE SEQUENCE</scope>
</reference>
<dbReference type="GO" id="GO:0006629">
    <property type="term" value="P:lipid metabolic process"/>
    <property type="evidence" value="ECO:0007669"/>
    <property type="project" value="InterPro"/>
</dbReference>
<gene>
    <name evidence="2" type="primary">LCAT1_5</name>
    <name evidence="2" type="ORF">g.66705</name>
</gene>
<dbReference type="InterPro" id="IPR003386">
    <property type="entry name" value="LACT/PDAT_acylTrfase"/>
</dbReference>
<dbReference type="Gene3D" id="3.40.50.1820">
    <property type="entry name" value="alpha/beta hydrolase"/>
    <property type="match status" value="1"/>
</dbReference>
<organism evidence="2">
    <name type="scientific">Anthurium amnicola</name>
    <dbReference type="NCBI Taxonomy" id="1678845"/>
    <lineage>
        <taxon>Eukaryota</taxon>
        <taxon>Viridiplantae</taxon>
        <taxon>Streptophyta</taxon>
        <taxon>Embryophyta</taxon>
        <taxon>Tracheophyta</taxon>
        <taxon>Spermatophyta</taxon>
        <taxon>Magnoliopsida</taxon>
        <taxon>Liliopsida</taxon>
        <taxon>Araceae</taxon>
        <taxon>Pothoideae</taxon>
        <taxon>Potheae</taxon>
        <taxon>Anthurium</taxon>
    </lineage>
</organism>
<name>A0A1D1Y450_9ARAE</name>
<accession>A0A1D1Y450</accession>
<dbReference type="GO" id="GO:0008374">
    <property type="term" value="F:O-acyltransferase activity"/>
    <property type="evidence" value="ECO:0007669"/>
    <property type="project" value="InterPro"/>
</dbReference>
<dbReference type="EMBL" id="GDJX01018513">
    <property type="protein sequence ID" value="JAT49423.1"/>
    <property type="molecule type" value="Transcribed_RNA"/>
</dbReference>
<feature type="non-terminal residue" evidence="2">
    <location>
        <position position="1"/>
    </location>
</feature>
<protein>
    <submittedName>
        <fullName evidence="2">Lecithin-cholesterol acyltransferase-like 1</fullName>
    </submittedName>
</protein>
<sequence length="495" mass="55086">KEKKLGEQVKCTPFDQKLIKQTATAQDLGRERTMVVKRKKRPVDLNLIVFFLVFLPRAATVQVPRGCDGGGVDLHPLILVPGSIGSQLEARLTEGYRPSSRLCGRWARTRRDREGWFRLWFDPALLVAPFTRCFAERMTLRYDPVVDDYRNAPGVQTRVPHFGSTLGLLYRDPHLKHMTEYMATLVRSLEEMGYRDGSNLFGAPYDFRYGLAADGHPSHVGSDYLLHLKSLVERATSANAGRPAILVSHSLGGLFVLHLLNRNPPAWRHRFVKHFVALSTPWAGAVRGMLTFASGYSAGIPGLDPLLVRDEQRSSESNLWLLPSPTLFGGRPLVVTPGKNYSAADIPDFLRDVGFPEGVLPYRTRILPLVRRLPPPPRVPVTAIAGTGIKTPETLVYGKEGFDRQPEVVYGDGDGTVNLASLMALESEWAHAPGQRLRVVNISNVGHRSILKDESAVRKIISELWDINSHHHRDVPSYTSSSLVPEEPTLPTPTI</sequence>
<evidence type="ECO:0000313" key="2">
    <source>
        <dbReference type="EMBL" id="JAT49423.1"/>
    </source>
</evidence>
<dbReference type="SUPFAM" id="SSF53474">
    <property type="entry name" value="alpha/beta-Hydrolases"/>
    <property type="match status" value="1"/>
</dbReference>
<keyword evidence="2" id="KW-0808">Transferase</keyword>
<keyword evidence="2" id="KW-0012">Acyltransferase</keyword>
<evidence type="ECO:0000256" key="1">
    <source>
        <dbReference type="SAM" id="MobiDB-lite"/>
    </source>
</evidence>
<proteinExistence type="predicted"/>
<dbReference type="Pfam" id="PF02450">
    <property type="entry name" value="LCAT"/>
    <property type="match status" value="1"/>
</dbReference>
<dbReference type="AlphaFoldDB" id="A0A1D1Y450"/>
<feature type="region of interest" description="Disordered" evidence="1">
    <location>
        <begin position="473"/>
        <end position="495"/>
    </location>
</feature>
<dbReference type="InterPro" id="IPR029058">
    <property type="entry name" value="AB_hydrolase_fold"/>
</dbReference>
<dbReference type="PANTHER" id="PTHR11440">
    <property type="entry name" value="LECITHIN-CHOLESTEROL ACYLTRANSFERASE-RELATED"/>
    <property type="match status" value="1"/>
</dbReference>